<name>A0A6J5LRB6_9CAUD</name>
<dbReference type="EMBL" id="LR796300">
    <property type="protein sequence ID" value="CAB4135587.1"/>
    <property type="molecule type" value="Genomic_DNA"/>
</dbReference>
<organism evidence="1">
    <name type="scientific">uncultured Caudovirales phage</name>
    <dbReference type="NCBI Taxonomy" id="2100421"/>
    <lineage>
        <taxon>Viruses</taxon>
        <taxon>Duplodnaviria</taxon>
        <taxon>Heunggongvirae</taxon>
        <taxon>Uroviricota</taxon>
        <taxon>Caudoviricetes</taxon>
        <taxon>Peduoviridae</taxon>
        <taxon>Maltschvirus</taxon>
        <taxon>Maltschvirus maltsch</taxon>
    </lineage>
</organism>
<accession>A0A6J5LRB6</accession>
<sequence>MALHTAEVLNTKISAVGKSAGELQSAIQEVAVQAVGYSIEHSDIRFGQKLFDVLPNGMRRQSLVAFLEKHGNFAYSKEEKCFKFFKGLGEPRVFDETALMAISWATATKETIVSSYDLELIMTKAIKAMEKAFKENEKSGVKLENTLAYDYLVAARDGYNAEKYSAEQQADDLKVA</sequence>
<evidence type="ECO:0000313" key="1">
    <source>
        <dbReference type="EMBL" id="CAB4135587.1"/>
    </source>
</evidence>
<proteinExistence type="predicted"/>
<protein>
    <submittedName>
        <fullName evidence="1">Uncharacterized protein</fullName>
    </submittedName>
</protein>
<gene>
    <name evidence="1" type="ORF">UFOVP285_76</name>
</gene>
<reference evidence="1" key="1">
    <citation type="submission" date="2020-04" db="EMBL/GenBank/DDBJ databases">
        <authorList>
            <person name="Chiriac C."/>
            <person name="Salcher M."/>
            <person name="Ghai R."/>
            <person name="Kavagutti S V."/>
        </authorList>
    </citation>
    <scope>NUCLEOTIDE SEQUENCE</scope>
</reference>